<evidence type="ECO:0000313" key="2">
    <source>
        <dbReference type="Proteomes" id="UP000001060"/>
    </source>
</evidence>
<proteinExistence type="predicted"/>
<dbReference type="KEGG" id="llo:LLO_1940"/>
<dbReference type="EMBL" id="FN650140">
    <property type="protein sequence ID" value="CBJ12323.1"/>
    <property type="molecule type" value="Genomic_DNA"/>
</dbReference>
<protein>
    <submittedName>
        <fullName evidence="1">Uncharacterized protein</fullName>
    </submittedName>
</protein>
<organism evidence="1 2">
    <name type="scientific">Legionella longbeachae serogroup 1 (strain NSW150)</name>
    <dbReference type="NCBI Taxonomy" id="661367"/>
    <lineage>
        <taxon>Bacteria</taxon>
        <taxon>Pseudomonadati</taxon>
        <taxon>Pseudomonadota</taxon>
        <taxon>Gammaproteobacteria</taxon>
        <taxon>Legionellales</taxon>
        <taxon>Legionellaceae</taxon>
        <taxon>Legionella</taxon>
    </lineage>
</organism>
<dbReference type="HOGENOM" id="CLU_2423308_0_0_6"/>
<evidence type="ECO:0000313" key="1">
    <source>
        <dbReference type="EMBL" id="CBJ12323.1"/>
    </source>
</evidence>
<name>D3HIU4_LEGLN</name>
<reference evidence="1 2" key="1">
    <citation type="journal article" date="2010" name="PLoS Genet.">
        <title>Analysis of the Legionella longbeachae genome and transcriptome uncovers unique strategies to cause Legionnaires' disease.</title>
        <authorList>
            <person name="Cazalet C."/>
            <person name="Gomez-Valero L."/>
            <person name="Rusniok C."/>
            <person name="Lomma M."/>
            <person name="Dervins-Ravault D."/>
            <person name="Newton H."/>
            <person name="Sansom F."/>
            <person name="Jarraud S."/>
            <person name="Zidane N."/>
            <person name="Ma L."/>
            <person name="Bouchier C."/>
            <person name="Etienne J."/>
            <person name="Hartland E."/>
            <person name="Buchrieser C."/>
        </authorList>
    </citation>
    <scope>NUCLEOTIDE SEQUENCE [LARGE SCALE GENOMIC DNA]</scope>
    <source>
        <strain evidence="1 2">NSW150</strain>
    </source>
</reference>
<keyword evidence="2" id="KW-1185">Reference proteome</keyword>
<dbReference type="AlphaFoldDB" id="D3HIU4"/>
<accession>D3HIU4</accession>
<dbReference type="GeneID" id="40926158"/>
<dbReference type="SUPFAM" id="SSF140860">
    <property type="entry name" value="Pseudo ankyrin repeat-like"/>
    <property type="match status" value="1"/>
</dbReference>
<sequence length="91" mass="10258">MNEQLIDKVVKDVLEQKGHKVFTPELVSELIEISVEKQNAHAISLLAKKIANFDRIISSNNRLGFLKEAIENNDPVMVRSLITNLNISSDE</sequence>
<dbReference type="Proteomes" id="UP000001060">
    <property type="component" value="Chromosome"/>
</dbReference>
<dbReference type="STRING" id="661367.LLO_1940"/>
<gene>
    <name evidence="1" type="ordered locus">LLO_1940</name>
</gene>
<dbReference type="RefSeq" id="WP_003636852.1">
    <property type="nucleotide sequence ID" value="NC_013861.1"/>
</dbReference>